<keyword evidence="5" id="KW-1185">Reference proteome</keyword>
<dbReference type="PANTHER" id="PTHR45867:SF3">
    <property type="entry name" value="ACID PHOSPHATASE TYPE 7"/>
    <property type="match status" value="1"/>
</dbReference>
<evidence type="ECO:0000313" key="4">
    <source>
        <dbReference type="EMBL" id="GGC23680.1"/>
    </source>
</evidence>
<name>A0ABQ1LEU8_9SPHI</name>
<evidence type="ECO:0000259" key="2">
    <source>
        <dbReference type="Pfam" id="PF00149"/>
    </source>
</evidence>
<dbReference type="InterPro" id="IPR015914">
    <property type="entry name" value="PAPs_N"/>
</dbReference>
<feature type="domain" description="Purple acid phosphatase N-terminal" evidence="3">
    <location>
        <begin position="37"/>
        <end position="134"/>
    </location>
</feature>
<dbReference type="Gene3D" id="2.60.40.380">
    <property type="entry name" value="Purple acid phosphatase-like, N-terminal"/>
    <property type="match status" value="1"/>
</dbReference>
<reference evidence="5" key="1">
    <citation type="journal article" date="2019" name="Int. J. Syst. Evol. Microbiol.">
        <title>The Global Catalogue of Microorganisms (GCM) 10K type strain sequencing project: providing services to taxonomists for standard genome sequencing and annotation.</title>
        <authorList>
            <consortium name="The Broad Institute Genomics Platform"/>
            <consortium name="The Broad Institute Genome Sequencing Center for Infectious Disease"/>
            <person name="Wu L."/>
            <person name="Ma J."/>
        </authorList>
    </citation>
    <scope>NUCLEOTIDE SEQUENCE [LARGE SCALE GENOMIC DNA]</scope>
    <source>
        <strain evidence="5">CGMCC 1.15342</strain>
    </source>
</reference>
<proteinExistence type="predicted"/>
<comment type="caution">
    <text evidence="4">The sequence shown here is derived from an EMBL/GenBank/DDBJ whole genome shotgun (WGS) entry which is preliminary data.</text>
</comment>
<dbReference type="SUPFAM" id="SSF49363">
    <property type="entry name" value="Purple acid phosphatase, N-terminal domain"/>
    <property type="match status" value="1"/>
</dbReference>
<gene>
    <name evidence="4" type="ORF">GCM10011386_14540</name>
</gene>
<dbReference type="Proteomes" id="UP000597338">
    <property type="component" value="Unassembled WGS sequence"/>
</dbReference>
<accession>A0ABQ1LEU8</accession>
<dbReference type="SUPFAM" id="SSF56300">
    <property type="entry name" value="Metallo-dependent phosphatases"/>
    <property type="match status" value="1"/>
</dbReference>
<evidence type="ECO:0000313" key="5">
    <source>
        <dbReference type="Proteomes" id="UP000597338"/>
    </source>
</evidence>
<protein>
    <submittedName>
        <fullName evidence="4">Phosphoesterase</fullName>
    </submittedName>
</protein>
<keyword evidence="1" id="KW-0732">Signal</keyword>
<organism evidence="4 5">
    <name type="scientific">Parapedobacter defluvii</name>
    <dbReference type="NCBI Taxonomy" id="2045106"/>
    <lineage>
        <taxon>Bacteria</taxon>
        <taxon>Pseudomonadati</taxon>
        <taxon>Bacteroidota</taxon>
        <taxon>Sphingobacteriia</taxon>
        <taxon>Sphingobacteriales</taxon>
        <taxon>Sphingobacteriaceae</taxon>
        <taxon>Parapedobacter</taxon>
    </lineage>
</organism>
<dbReference type="Pfam" id="PF00149">
    <property type="entry name" value="Metallophos"/>
    <property type="match status" value="1"/>
</dbReference>
<dbReference type="RefSeq" id="WP_188749037.1">
    <property type="nucleotide sequence ID" value="NZ_BMIK01000003.1"/>
</dbReference>
<dbReference type="InterPro" id="IPR004843">
    <property type="entry name" value="Calcineurin-like_PHP"/>
</dbReference>
<evidence type="ECO:0000259" key="3">
    <source>
        <dbReference type="Pfam" id="PF16656"/>
    </source>
</evidence>
<evidence type="ECO:0000256" key="1">
    <source>
        <dbReference type="ARBA" id="ARBA00022729"/>
    </source>
</evidence>
<dbReference type="Gene3D" id="3.60.21.10">
    <property type="match status" value="1"/>
</dbReference>
<dbReference type="PANTHER" id="PTHR45867">
    <property type="entry name" value="PURPLE ACID PHOSPHATASE"/>
    <property type="match status" value="1"/>
</dbReference>
<dbReference type="EMBL" id="BMIK01000003">
    <property type="protein sequence ID" value="GGC23680.1"/>
    <property type="molecule type" value="Genomic_DNA"/>
</dbReference>
<dbReference type="InterPro" id="IPR029052">
    <property type="entry name" value="Metallo-depent_PP-like"/>
</dbReference>
<feature type="domain" description="Calcineurin-like phosphoesterase" evidence="2">
    <location>
        <begin position="157"/>
        <end position="336"/>
    </location>
</feature>
<sequence>MKLSILLQKLTCTLLIVIASFFVQCVSAQSFVSSEYPDRITLTISKDPVRTQTVTWRTDSSVLTSKAQVCLDNGTPIQNAAIREIAAATKTLKGKDGRTDLYHHVVFDQLEPAHVYAYRVGDGEHWSEWFQFRTASNDTEPFSFIYLGDAQNDIKSEWSRVIRQSFRQQPDARFIIHAGDLINNANTDTEWGEWHYGAGFIHAMIPVFPTPGNHEQGGRDSLNRPTLDPHWTTQFTLPDNGPEEAVYYVDYQGVRIISLNSQTMGKDPQALDSQAKWLEDVLKNNPMKWTVITLHHPMYTTAKRRESEDMQVKERLKALYDQYGVDLVLQGHDHTYARGKGPNAVAKGPVYMLSVAGPKMYVSDSDRWMDVALEKTQLYQTITVTSGKLVVKAYKASGELFDSFELTK</sequence>
<dbReference type="InterPro" id="IPR008963">
    <property type="entry name" value="Purple_acid_Pase-like_N"/>
</dbReference>
<dbReference type="Pfam" id="PF16656">
    <property type="entry name" value="Pur_ac_phosph_N"/>
    <property type="match status" value="1"/>
</dbReference>